<dbReference type="EMBL" id="JASAOG010000144">
    <property type="protein sequence ID" value="KAK0047892.1"/>
    <property type="molecule type" value="Genomic_DNA"/>
</dbReference>
<feature type="compositionally biased region" description="Polar residues" evidence="1">
    <location>
        <begin position="427"/>
        <end position="442"/>
    </location>
</feature>
<accession>A0AAD8B4I6</accession>
<feature type="compositionally biased region" description="Polar residues" evidence="1">
    <location>
        <begin position="1042"/>
        <end position="1053"/>
    </location>
</feature>
<gene>
    <name evidence="2" type="ORF">Bpfe_022691</name>
</gene>
<feature type="region of interest" description="Disordered" evidence="1">
    <location>
        <begin position="377"/>
        <end position="446"/>
    </location>
</feature>
<reference evidence="2" key="2">
    <citation type="submission" date="2023-04" db="EMBL/GenBank/DDBJ databases">
        <authorList>
            <person name="Bu L."/>
            <person name="Lu L."/>
            <person name="Laidemitt M.R."/>
            <person name="Zhang S.M."/>
            <person name="Mutuku M."/>
            <person name="Mkoji G."/>
            <person name="Steinauer M."/>
            <person name="Loker E.S."/>
        </authorList>
    </citation>
    <scope>NUCLEOTIDE SEQUENCE</scope>
    <source>
        <strain evidence="2">KasaAsao</strain>
        <tissue evidence="2">Whole Snail</tissue>
    </source>
</reference>
<evidence type="ECO:0000313" key="3">
    <source>
        <dbReference type="Proteomes" id="UP001233172"/>
    </source>
</evidence>
<name>A0AAD8B4I6_BIOPF</name>
<protein>
    <submittedName>
        <fullName evidence="2">Uncharacterized protein</fullName>
    </submittedName>
</protein>
<feature type="region of interest" description="Disordered" evidence="1">
    <location>
        <begin position="982"/>
        <end position="1053"/>
    </location>
</feature>
<proteinExistence type="predicted"/>
<feature type="compositionally biased region" description="Polar residues" evidence="1">
    <location>
        <begin position="127"/>
        <end position="145"/>
    </location>
</feature>
<feature type="compositionally biased region" description="Polar residues" evidence="1">
    <location>
        <begin position="989"/>
        <end position="1022"/>
    </location>
</feature>
<evidence type="ECO:0000313" key="2">
    <source>
        <dbReference type="EMBL" id="KAK0047892.1"/>
    </source>
</evidence>
<reference evidence="2" key="1">
    <citation type="journal article" date="2023" name="PLoS Negl. Trop. Dis.">
        <title>A genome sequence for Biomphalaria pfeifferi, the major vector snail for the human-infecting parasite Schistosoma mansoni.</title>
        <authorList>
            <person name="Bu L."/>
            <person name="Lu L."/>
            <person name="Laidemitt M.R."/>
            <person name="Zhang S.M."/>
            <person name="Mutuku M."/>
            <person name="Mkoji G."/>
            <person name="Steinauer M."/>
            <person name="Loker E.S."/>
        </authorList>
    </citation>
    <scope>NUCLEOTIDE SEQUENCE</scope>
    <source>
        <strain evidence="2">KasaAsao</strain>
    </source>
</reference>
<comment type="caution">
    <text evidence="2">The sequence shown here is derived from an EMBL/GenBank/DDBJ whole genome shotgun (WGS) entry which is preliminary data.</text>
</comment>
<feature type="compositionally biased region" description="Basic and acidic residues" evidence="1">
    <location>
        <begin position="686"/>
        <end position="701"/>
    </location>
</feature>
<feature type="region of interest" description="Disordered" evidence="1">
    <location>
        <begin position="684"/>
        <end position="744"/>
    </location>
</feature>
<dbReference type="AlphaFoldDB" id="A0AAD8B4I6"/>
<evidence type="ECO:0000256" key="1">
    <source>
        <dbReference type="SAM" id="MobiDB-lite"/>
    </source>
</evidence>
<organism evidence="2 3">
    <name type="scientific">Biomphalaria pfeifferi</name>
    <name type="common">Bloodfluke planorb</name>
    <name type="synonym">Freshwater snail</name>
    <dbReference type="NCBI Taxonomy" id="112525"/>
    <lineage>
        <taxon>Eukaryota</taxon>
        <taxon>Metazoa</taxon>
        <taxon>Spiralia</taxon>
        <taxon>Lophotrochozoa</taxon>
        <taxon>Mollusca</taxon>
        <taxon>Gastropoda</taxon>
        <taxon>Heterobranchia</taxon>
        <taxon>Euthyneura</taxon>
        <taxon>Panpulmonata</taxon>
        <taxon>Hygrophila</taxon>
        <taxon>Lymnaeoidea</taxon>
        <taxon>Planorbidae</taxon>
        <taxon>Biomphalaria</taxon>
    </lineage>
</organism>
<keyword evidence="3" id="KW-1185">Reference proteome</keyword>
<feature type="region of interest" description="Disordered" evidence="1">
    <location>
        <begin position="121"/>
        <end position="145"/>
    </location>
</feature>
<dbReference type="Proteomes" id="UP001233172">
    <property type="component" value="Unassembled WGS sequence"/>
</dbReference>
<sequence>MERALTSYNMSHQSPKQRYAVSPVATVAYIRSQMRGNKSKQDPAKNVWKQNLSGRQQNINSRDRIDSRNGFVNELSIPAMDETNPVFGIDASRCPVFERKLPNSGKSKDYRLNDLDREETATGDVYKSQSYGSYNSQTVNQDSPNNIKQRKISDAQIDGLKETVALQKVNKSETKEFVQNCRIQEASSAQQRMATNRAAEYRERQASVRFNKITAQLKHIFSHRNQPSNKVTDNEKQNSTYGHFDGTVVPRSQHVYPGIPPGDPTANQTHLPRSSLEAQEVTRKTYYPDAKRIKIEPEISHEEVHLRRFSQPFGQQLHSWKDNTKLDWCDPQKEPTRRWIMKKDATQQRTVAKDEYGQAQMSTLRRDSTLRSNNLIHPARPNTDALPPVQPASGVGRMPKSESLTWDPGQTALTSTPMKPLPVQAPPSVTTESQSTKPSADQQGRPADHIVRYMNEQVTLSQAASNQPICVSNSGKVKITKICKDENSYTPDAMLPRLRTALSNAYTQFHRRARNPTIHLPNSVPAEIGRTKLQSKEKLKPVNLFPDLHVQGSSTTQSDRFGHSNAETHYREANKIGSKEECKPKAVLLSRSNVPQLSTNRQQLLSGSIAEINHGDSLRTKMVNAVKKQSNIEAGHSAAGRSYRLLSPQRHRASLPLGNKTSARVRHAKSVDIAAIYSQLPRSTRKSSDLDSFKENRHRAQTEQQTQTGTSSRQPDIPESNEATGNGYSSHEKQTPNNGKYKFSLNDYSSFQNEEFRPGMEFLKELENTYGDSGSPLNAITRQSPLCVRINPQNNNSVQRKSLPLSNLQTTQQPDSHLLLPSALKRSSEYLKRSSEHFNTGMSNISNQSIALHKATPLNIPKHPVSAPNYDFKGSKQHEVTENSHLKHAQSVRYFQRQHPIRDTLHSQLNIIHEQNFPQTFHVQNSPTDFKSCNGPNSYQKPAAKVSTFSPSALQLENEYFYEADSQTSRVWEKASGRLASRNDLPKGISQNLDGSLHQSKSTVHLLSTSRQTSSETLSSGYRSLDRKENSRRSNRLPMLTAENNGRNEASDSFNERVFEGPNYVNKIGPYDMPTDLVDDPGKNNVKAYNFDYPGKTRTSDFHFERTGSYKDKNDYFGSSRPYCASLSTTVSNTGKAANENVAKTQMHENALPVNYDELPRSKDVIVTDPAFSKLESDELASPSVMYRNYFILFTMFYYALVHK</sequence>